<sequence>MEHLAIVLWLALAPCQGSACDPAAWHAAGVFPGADLCEAVAERAAGGQCLPRGWRPLAAPGADFIPRTWRAAI</sequence>
<proteinExistence type="predicted"/>
<dbReference type="EMBL" id="LAZR01056933">
    <property type="protein sequence ID" value="KKK73118.1"/>
    <property type="molecule type" value="Genomic_DNA"/>
</dbReference>
<protein>
    <submittedName>
        <fullName evidence="1">Uncharacterized protein</fullName>
    </submittedName>
</protein>
<reference evidence="1" key="1">
    <citation type="journal article" date="2015" name="Nature">
        <title>Complex archaea that bridge the gap between prokaryotes and eukaryotes.</title>
        <authorList>
            <person name="Spang A."/>
            <person name="Saw J.H."/>
            <person name="Jorgensen S.L."/>
            <person name="Zaremba-Niedzwiedzka K."/>
            <person name="Martijn J."/>
            <person name="Lind A.E."/>
            <person name="van Eijk R."/>
            <person name="Schleper C."/>
            <person name="Guy L."/>
            <person name="Ettema T.J."/>
        </authorList>
    </citation>
    <scope>NUCLEOTIDE SEQUENCE</scope>
</reference>
<accession>A0A0F8XVX9</accession>
<comment type="caution">
    <text evidence="1">The sequence shown here is derived from an EMBL/GenBank/DDBJ whole genome shotgun (WGS) entry which is preliminary data.</text>
</comment>
<organism evidence="1">
    <name type="scientific">marine sediment metagenome</name>
    <dbReference type="NCBI Taxonomy" id="412755"/>
    <lineage>
        <taxon>unclassified sequences</taxon>
        <taxon>metagenomes</taxon>
        <taxon>ecological metagenomes</taxon>
    </lineage>
</organism>
<evidence type="ECO:0000313" key="1">
    <source>
        <dbReference type="EMBL" id="KKK73118.1"/>
    </source>
</evidence>
<name>A0A0F8XVX9_9ZZZZ</name>
<gene>
    <name evidence="1" type="ORF">LCGC14_2897030</name>
</gene>
<dbReference type="AlphaFoldDB" id="A0A0F8XVX9"/>